<dbReference type="EMBL" id="LIUT01000008">
    <property type="protein sequence ID" value="KOR76089.1"/>
    <property type="molecule type" value="Genomic_DNA"/>
</dbReference>
<protein>
    <submittedName>
        <fullName evidence="1">Uncharacterized protein</fullName>
    </submittedName>
</protein>
<dbReference type="Proteomes" id="UP000036932">
    <property type="component" value="Unassembled WGS sequence"/>
</dbReference>
<evidence type="ECO:0000313" key="2">
    <source>
        <dbReference type="Proteomes" id="UP000036932"/>
    </source>
</evidence>
<keyword evidence="2" id="KW-1185">Reference proteome</keyword>
<evidence type="ECO:0000313" key="1">
    <source>
        <dbReference type="EMBL" id="KOR76089.1"/>
    </source>
</evidence>
<gene>
    <name evidence="1" type="ORF">AM231_25975</name>
</gene>
<organism evidence="1 2">
    <name type="scientific">Paenibacillus solani</name>
    <dbReference type="NCBI Taxonomy" id="1705565"/>
    <lineage>
        <taxon>Bacteria</taxon>
        <taxon>Bacillati</taxon>
        <taxon>Bacillota</taxon>
        <taxon>Bacilli</taxon>
        <taxon>Bacillales</taxon>
        <taxon>Paenibacillaceae</taxon>
        <taxon>Paenibacillus</taxon>
    </lineage>
</organism>
<proteinExistence type="predicted"/>
<dbReference type="PATRIC" id="fig|1705565.3.peg.1396"/>
<reference evidence="2" key="1">
    <citation type="submission" date="2015-08" db="EMBL/GenBank/DDBJ databases">
        <title>Genome sequencing project for genomic taxonomy and phylogenomics of Bacillus-like bacteria.</title>
        <authorList>
            <person name="Liu B."/>
            <person name="Wang J."/>
            <person name="Zhu Y."/>
            <person name="Liu G."/>
            <person name="Chen Q."/>
            <person name="Chen Z."/>
            <person name="Lan J."/>
            <person name="Che J."/>
            <person name="Ge C."/>
            <person name="Shi H."/>
            <person name="Pan Z."/>
            <person name="Liu X."/>
        </authorList>
    </citation>
    <scope>NUCLEOTIDE SEQUENCE [LARGE SCALE GENOMIC DNA]</scope>
    <source>
        <strain evidence="2">FJAT-22460</strain>
    </source>
</reference>
<name>A0A0M1N296_9BACL</name>
<comment type="caution">
    <text evidence="1">The sequence shown here is derived from an EMBL/GenBank/DDBJ whole genome shotgun (WGS) entry which is preliminary data.</text>
</comment>
<accession>A0A0M1N296</accession>
<sequence>MGIEVEDDIPTRSAKGDIGSDPLHVLSALAVKKCACNHQEYGCSHFIYFVYSNRTTAALWMLFLRAPNLPASLKTDKFYNLQKCHKSLT</sequence>
<dbReference type="AlphaFoldDB" id="A0A0M1N296"/>